<dbReference type="GO" id="GO:0008803">
    <property type="term" value="F:bis(5'-nucleosyl)-tetraphosphatase (symmetrical) activity"/>
    <property type="evidence" value="ECO:0007669"/>
    <property type="project" value="TreeGrafter"/>
</dbReference>
<dbReference type="Gene3D" id="3.60.21.10">
    <property type="match status" value="1"/>
</dbReference>
<evidence type="ECO:0000259" key="1">
    <source>
        <dbReference type="Pfam" id="PF00149"/>
    </source>
</evidence>
<dbReference type="GO" id="GO:0005737">
    <property type="term" value="C:cytoplasm"/>
    <property type="evidence" value="ECO:0007669"/>
    <property type="project" value="TreeGrafter"/>
</dbReference>
<sequence length="256" mass="28436">MSTLARLFGRRPKQARIYAPVMPLPEGPLYAVGDIHGNLDQFCRLEDAILADAHARGEDSARIVTLGDYVNRGPDSAGVLDRLIAPPPDGIMRHNLKGNHEVMFEDFLNAPDLQAPWLDVGGRETLASYGLYTDQMQAAPRHAAQMVQAMIPDEHLDFITNLPLAFTTQTHFLCHAGVDPTRALDMQEERALLWIRDPFLHHDAPLDRVIVHGHTPCQEPELLGWRINADTGAYSGGPLTAIRLHRIELPCVIQTV</sequence>
<dbReference type="EMBL" id="OCTN01000011">
    <property type="protein sequence ID" value="SOH95444.1"/>
    <property type="molecule type" value="Genomic_DNA"/>
</dbReference>
<name>A0A2C9CVW7_9RHOB</name>
<feature type="domain" description="Calcineurin-like phosphoesterase" evidence="1">
    <location>
        <begin position="28"/>
        <end position="218"/>
    </location>
</feature>
<evidence type="ECO:0000313" key="3">
    <source>
        <dbReference type="Proteomes" id="UP000220034"/>
    </source>
</evidence>
<organism evidence="2 3">
    <name type="scientific">Pontivivens marinum</name>
    <dbReference type="NCBI Taxonomy" id="1690039"/>
    <lineage>
        <taxon>Bacteria</taxon>
        <taxon>Pseudomonadati</taxon>
        <taxon>Pseudomonadota</taxon>
        <taxon>Alphaproteobacteria</taxon>
        <taxon>Rhodobacterales</taxon>
        <taxon>Paracoccaceae</taxon>
        <taxon>Pontivivens</taxon>
    </lineage>
</organism>
<dbReference type="InterPro" id="IPR004843">
    <property type="entry name" value="Calcineurin-like_PHP"/>
</dbReference>
<dbReference type="GO" id="GO:0016791">
    <property type="term" value="F:phosphatase activity"/>
    <property type="evidence" value="ECO:0007669"/>
    <property type="project" value="TreeGrafter"/>
</dbReference>
<reference evidence="3" key="1">
    <citation type="submission" date="2017-09" db="EMBL/GenBank/DDBJ databases">
        <authorList>
            <person name="Varghese N."/>
            <person name="Submissions S."/>
        </authorList>
    </citation>
    <scope>NUCLEOTIDE SEQUENCE [LARGE SCALE GENOMIC DNA]</scope>
    <source>
        <strain evidence="3">C7</strain>
    </source>
</reference>
<dbReference type="Pfam" id="PF00149">
    <property type="entry name" value="Metallophos"/>
    <property type="match status" value="1"/>
</dbReference>
<dbReference type="PANTHER" id="PTHR42850">
    <property type="entry name" value="METALLOPHOSPHOESTERASE"/>
    <property type="match status" value="1"/>
</dbReference>
<dbReference type="Proteomes" id="UP000220034">
    <property type="component" value="Unassembled WGS sequence"/>
</dbReference>
<dbReference type="AlphaFoldDB" id="A0A2C9CVW7"/>
<proteinExistence type="predicted"/>
<keyword evidence="3" id="KW-1185">Reference proteome</keyword>
<dbReference type="OrthoDB" id="9807890at2"/>
<dbReference type="PANTHER" id="PTHR42850:SF4">
    <property type="entry name" value="ZINC-DEPENDENT ENDOPOLYPHOSPHATASE"/>
    <property type="match status" value="1"/>
</dbReference>
<dbReference type="InterPro" id="IPR050126">
    <property type="entry name" value="Ap4A_hydrolase"/>
</dbReference>
<dbReference type="GO" id="GO:0110154">
    <property type="term" value="P:RNA decapping"/>
    <property type="evidence" value="ECO:0007669"/>
    <property type="project" value="TreeGrafter"/>
</dbReference>
<protein>
    <submittedName>
        <fullName evidence="2">Serine/threonine protein phosphatase 1</fullName>
    </submittedName>
</protein>
<dbReference type="RefSeq" id="WP_097931952.1">
    <property type="nucleotide sequence ID" value="NZ_OCTN01000011.1"/>
</dbReference>
<gene>
    <name evidence="2" type="ORF">SAMN06273572_11123</name>
</gene>
<dbReference type="SUPFAM" id="SSF56300">
    <property type="entry name" value="Metallo-dependent phosphatases"/>
    <property type="match status" value="1"/>
</dbReference>
<evidence type="ECO:0000313" key="2">
    <source>
        <dbReference type="EMBL" id="SOH95444.1"/>
    </source>
</evidence>
<dbReference type="InterPro" id="IPR029052">
    <property type="entry name" value="Metallo-depent_PP-like"/>
</dbReference>
<accession>A0A2C9CVW7</accession>